<dbReference type="RefSeq" id="WP_091276118.1">
    <property type="nucleotide sequence ID" value="NZ_FNDK01000028.1"/>
</dbReference>
<sequence length="143" mass="16567">MRFLMIFVFAACMSIAGCESEKTTTEEEAETLKLLREVKPNAEDDRQYNLFVLAEFYDSSLDSEQVREGVRQREEYKKLHDKLKLDHLNEITLKTNALNSEEAELLEVEEFPAYIVLDESGVTLQTSEVDEVIELVNKKQNEK</sequence>
<organism evidence="1 2">
    <name type="scientific">Alteribacillus persepolensis</name>
    <dbReference type="NCBI Taxonomy" id="568899"/>
    <lineage>
        <taxon>Bacteria</taxon>
        <taxon>Bacillati</taxon>
        <taxon>Bacillota</taxon>
        <taxon>Bacilli</taxon>
        <taxon>Bacillales</taxon>
        <taxon>Bacillaceae</taxon>
        <taxon>Alteribacillus</taxon>
    </lineage>
</organism>
<accession>A0A1G8J1T0</accession>
<dbReference type="AlphaFoldDB" id="A0A1G8J1T0"/>
<evidence type="ECO:0000313" key="2">
    <source>
        <dbReference type="Proteomes" id="UP000199163"/>
    </source>
</evidence>
<gene>
    <name evidence="1" type="ORF">SAMN05192534_12811</name>
</gene>
<keyword evidence="2" id="KW-1185">Reference proteome</keyword>
<dbReference type="Proteomes" id="UP000199163">
    <property type="component" value="Unassembled WGS sequence"/>
</dbReference>
<name>A0A1G8J1T0_9BACI</name>
<evidence type="ECO:0000313" key="1">
    <source>
        <dbReference type="EMBL" id="SDI25013.1"/>
    </source>
</evidence>
<protein>
    <submittedName>
        <fullName evidence="1">Uncharacterized protein</fullName>
    </submittedName>
</protein>
<dbReference type="EMBL" id="FNDK01000028">
    <property type="protein sequence ID" value="SDI25013.1"/>
    <property type="molecule type" value="Genomic_DNA"/>
</dbReference>
<reference evidence="1 2" key="1">
    <citation type="submission" date="2016-10" db="EMBL/GenBank/DDBJ databases">
        <authorList>
            <person name="de Groot N.N."/>
        </authorList>
    </citation>
    <scope>NUCLEOTIDE SEQUENCE [LARGE SCALE GENOMIC DNA]</scope>
    <source>
        <strain evidence="1 2">DSM 21632</strain>
    </source>
</reference>
<proteinExistence type="predicted"/>
<dbReference type="PROSITE" id="PS51257">
    <property type="entry name" value="PROKAR_LIPOPROTEIN"/>
    <property type="match status" value="1"/>
</dbReference>